<dbReference type="EMBL" id="WNZZ01000040">
    <property type="protein sequence ID" value="MUG26310.1"/>
    <property type="molecule type" value="Genomic_DNA"/>
</dbReference>
<proteinExistence type="predicted"/>
<dbReference type="AlphaFoldDB" id="A0A090YBS7"/>
<evidence type="ECO:0000313" key="2">
    <source>
        <dbReference type="EMBL" id="KFM95934.1"/>
    </source>
</evidence>
<dbReference type="PATRIC" id="fig|44252.3.peg.4977"/>
<comment type="caution">
    <text evidence="2">The sequence shown here is derived from an EMBL/GenBank/DDBJ whole genome shotgun (WGS) entry which is preliminary data.</text>
</comment>
<dbReference type="RefSeq" id="WP_036623747.1">
    <property type="nucleotide sequence ID" value="NZ_BGML01000008.1"/>
</dbReference>
<dbReference type="Proteomes" id="UP000442469">
    <property type="component" value="Unassembled WGS sequence"/>
</dbReference>
<feature type="compositionally biased region" description="Low complexity" evidence="1">
    <location>
        <begin position="44"/>
        <end position="55"/>
    </location>
</feature>
<dbReference type="STRING" id="44252.DJ90_2110"/>
<keyword evidence="4" id="KW-1185">Reference proteome</keyword>
<reference evidence="3 5" key="2">
    <citation type="submission" date="2019-11" db="EMBL/GenBank/DDBJ databases">
        <title>Draft genome sequences of five Paenibacillus species of dairy origin.</title>
        <authorList>
            <person name="Olajide A.M."/>
            <person name="Chen S."/>
            <person name="Lapointe G."/>
        </authorList>
    </citation>
    <scope>NUCLEOTIDE SEQUENCE [LARGE SCALE GENOMIC DNA]</scope>
    <source>
        <strain evidence="3 5">3CT49</strain>
    </source>
</reference>
<protein>
    <submittedName>
        <fullName evidence="2">Uncharacterized protein</fullName>
    </submittedName>
</protein>
<dbReference type="OrthoDB" id="9969482at2"/>
<evidence type="ECO:0000313" key="3">
    <source>
        <dbReference type="EMBL" id="MUG26310.1"/>
    </source>
</evidence>
<dbReference type="HOGENOM" id="CLU_1946656_0_0_9"/>
<gene>
    <name evidence="2" type="ORF">DJ90_2110</name>
    <name evidence="3" type="ORF">GNQ08_28540</name>
</gene>
<evidence type="ECO:0000313" key="4">
    <source>
        <dbReference type="Proteomes" id="UP000029278"/>
    </source>
</evidence>
<evidence type="ECO:0000313" key="5">
    <source>
        <dbReference type="Proteomes" id="UP000442469"/>
    </source>
</evidence>
<feature type="region of interest" description="Disordered" evidence="1">
    <location>
        <begin position="1"/>
        <end position="129"/>
    </location>
</feature>
<dbReference type="GeneID" id="77007756"/>
<feature type="compositionally biased region" description="Polar residues" evidence="1">
    <location>
        <begin position="1"/>
        <end position="17"/>
    </location>
</feature>
<dbReference type="Proteomes" id="UP000029278">
    <property type="component" value="Unassembled WGS sequence"/>
</dbReference>
<accession>A0A090YBS7</accession>
<dbReference type="EMBL" id="JMQA01000041">
    <property type="protein sequence ID" value="KFM95934.1"/>
    <property type="molecule type" value="Genomic_DNA"/>
</dbReference>
<feature type="compositionally biased region" description="Basic and acidic residues" evidence="1">
    <location>
        <begin position="64"/>
        <end position="76"/>
    </location>
</feature>
<feature type="compositionally biased region" description="Low complexity" evidence="1">
    <location>
        <begin position="108"/>
        <end position="129"/>
    </location>
</feature>
<organism evidence="2 4">
    <name type="scientific">Paenibacillus macerans</name>
    <name type="common">Bacillus macerans</name>
    <dbReference type="NCBI Taxonomy" id="44252"/>
    <lineage>
        <taxon>Bacteria</taxon>
        <taxon>Bacillati</taxon>
        <taxon>Bacillota</taxon>
        <taxon>Bacilli</taxon>
        <taxon>Bacillales</taxon>
        <taxon>Paenibacillaceae</taxon>
        <taxon>Paenibacillus</taxon>
    </lineage>
</organism>
<reference evidence="2 4" key="1">
    <citation type="submission" date="2014-04" db="EMBL/GenBank/DDBJ databases">
        <authorList>
            <person name="Bishop-Lilly K.A."/>
            <person name="Broomall S.M."/>
            <person name="Chain P.S."/>
            <person name="Chertkov O."/>
            <person name="Coyne S.R."/>
            <person name="Daligault H.E."/>
            <person name="Davenport K.W."/>
            <person name="Erkkila T."/>
            <person name="Frey K.G."/>
            <person name="Gibbons H.S."/>
            <person name="Gu W."/>
            <person name="Jaissle J."/>
            <person name="Johnson S.L."/>
            <person name="Koroleva G.I."/>
            <person name="Ladner J.T."/>
            <person name="Lo C.-C."/>
            <person name="Minogue T.D."/>
            <person name="Munk C."/>
            <person name="Palacios G.F."/>
            <person name="Redden C.L."/>
            <person name="Rosenzweig C.N."/>
            <person name="Scholz M.B."/>
            <person name="Teshima H."/>
            <person name="Xu Y."/>
        </authorList>
    </citation>
    <scope>NUCLEOTIDE SEQUENCE [LARGE SCALE GENOMIC DNA]</scope>
    <source>
        <strain evidence="2 4">8244</strain>
    </source>
</reference>
<evidence type="ECO:0000256" key="1">
    <source>
        <dbReference type="SAM" id="MobiDB-lite"/>
    </source>
</evidence>
<sequence>MKLESMSSMLRSGASAQQPPPSRLEQLMQISQSGASAAEKRMMAKAMQMQMEQESVGTLFAHIPEVKEEVEEKPQEEPVNGEETASNAHGDTVLISDAAKQQFESSRPEGSSSAPAPSSADTAASSPTA</sequence>
<name>A0A090YBS7_PAEMA</name>